<dbReference type="Proteomes" id="UP001302126">
    <property type="component" value="Unassembled WGS sequence"/>
</dbReference>
<feature type="signal peptide" evidence="3">
    <location>
        <begin position="1"/>
        <end position="22"/>
    </location>
</feature>
<gene>
    <name evidence="4" type="ORF">QBC35DRAFT_284640</name>
</gene>
<protein>
    <submittedName>
        <fullName evidence="4">Uncharacterized protein</fullName>
    </submittedName>
</protein>
<dbReference type="AlphaFoldDB" id="A0AAN6WQ57"/>
<keyword evidence="2" id="KW-0472">Membrane</keyword>
<evidence type="ECO:0000313" key="5">
    <source>
        <dbReference type="Proteomes" id="UP001302126"/>
    </source>
</evidence>
<keyword evidence="3" id="KW-0732">Signal</keyword>
<evidence type="ECO:0000313" key="4">
    <source>
        <dbReference type="EMBL" id="KAK4186075.1"/>
    </source>
</evidence>
<keyword evidence="5" id="KW-1185">Reference proteome</keyword>
<evidence type="ECO:0000256" key="1">
    <source>
        <dbReference type="SAM" id="MobiDB-lite"/>
    </source>
</evidence>
<feature type="compositionally biased region" description="Polar residues" evidence="1">
    <location>
        <begin position="392"/>
        <end position="409"/>
    </location>
</feature>
<dbReference type="CDD" id="cd12087">
    <property type="entry name" value="TM_EGFR-like"/>
    <property type="match status" value="1"/>
</dbReference>
<accession>A0AAN6WQ57</accession>
<feature type="compositionally biased region" description="Low complexity" evidence="1">
    <location>
        <begin position="215"/>
        <end position="240"/>
    </location>
</feature>
<name>A0AAN6WQ57_9PEZI</name>
<feature type="compositionally biased region" description="Pro residues" evidence="1">
    <location>
        <begin position="325"/>
        <end position="335"/>
    </location>
</feature>
<feature type="region of interest" description="Disordered" evidence="1">
    <location>
        <begin position="215"/>
        <end position="285"/>
    </location>
</feature>
<feature type="transmembrane region" description="Helical" evidence="2">
    <location>
        <begin position="289"/>
        <end position="313"/>
    </location>
</feature>
<feature type="compositionally biased region" description="Pro residues" evidence="1">
    <location>
        <begin position="356"/>
        <end position="370"/>
    </location>
</feature>
<sequence length="591" mass="62385">MGGVSVFSLLSKGILLGTAAHALVFPGPRPTGDFLAAQLDGVETDGGWIPQPTPGPNSHEVLRRQNVNVKTSVFLAAPDNTCGYIDGRRFVPITCPGKDSQCVYKTASGKTPGAVGCCGEDGCGFRKRCIDDDNIDDCDDECLADLEIIKCTRGINRFCNTMTYPAALNLGSYQDFYCAMSKTFGIQDIETAPKGQRSRSMTKFELLVTQTVTSSRATSSKTTSSPSSKKTTGSTASPETSESETDDTKTASSEPLPETSSPATNTADRAATESASPAVASTEGSQSNVGAIVGGIFGAIAGIALIVAGFFFLRRQKRKGEELPSTPPAVPPQQPPQMYEQPAPPPSQPPQMYEQPAPPPSQPPSQPPVVSPFADPPQYAQYPTAPPPVGLSQATPTSSNPRPVTSSQYSPIPAATIAALAAIPDIKKKPVNYPGPSLMSTPATSPRPNPQPFPASNTYYPNQPQYRPSPTSTTPPHVRDYSEAGQPEIQQAWITPVPPSRDEGNSPDSAFNAFPVSPVSALSAHPPEHHAQIGVPGVPLILQPGLGMQRLPPGTVKQVTVQRGASRRGQNPLREQPQAPSQQPFLAEGQS</sequence>
<feature type="region of interest" description="Disordered" evidence="1">
    <location>
        <begin position="321"/>
        <end position="409"/>
    </location>
</feature>
<feature type="compositionally biased region" description="Polar residues" evidence="1">
    <location>
        <begin position="258"/>
        <end position="267"/>
    </location>
</feature>
<reference evidence="4" key="1">
    <citation type="journal article" date="2023" name="Mol. Phylogenet. Evol.">
        <title>Genome-scale phylogeny and comparative genomics of the fungal order Sordariales.</title>
        <authorList>
            <person name="Hensen N."/>
            <person name="Bonometti L."/>
            <person name="Westerberg I."/>
            <person name="Brannstrom I.O."/>
            <person name="Guillou S."/>
            <person name="Cros-Aarteil S."/>
            <person name="Calhoun S."/>
            <person name="Haridas S."/>
            <person name="Kuo A."/>
            <person name="Mondo S."/>
            <person name="Pangilinan J."/>
            <person name="Riley R."/>
            <person name="LaButti K."/>
            <person name="Andreopoulos B."/>
            <person name="Lipzen A."/>
            <person name="Chen C."/>
            <person name="Yan M."/>
            <person name="Daum C."/>
            <person name="Ng V."/>
            <person name="Clum A."/>
            <person name="Steindorff A."/>
            <person name="Ohm R.A."/>
            <person name="Martin F."/>
            <person name="Silar P."/>
            <person name="Natvig D.O."/>
            <person name="Lalanne C."/>
            <person name="Gautier V."/>
            <person name="Ament-Velasquez S.L."/>
            <person name="Kruys A."/>
            <person name="Hutchinson M.I."/>
            <person name="Powell A.J."/>
            <person name="Barry K."/>
            <person name="Miller A.N."/>
            <person name="Grigoriev I.V."/>
            <person name="Debuchy R."/>
            <person name="Gladieux P."/>
            <person name="Hiltunen Thoren M."/>
            <person name="Johannesson H."/>
        </authorList>
    </citation>
    <scope>NUCLEOTIDE SEQUENCE</scope>
    <source>
        <strain evidence="4">PSN309</strain>
    </source>
</reference>
<comment type="caution">
    <text evidence="4">The sequence shown here is derived from an EMBL/GenBank/DDBJ whole genome shotgun (WGS) entry which is preliminary data.</text>
</comment>
<evidence type="ECO:0000256" key="3">
    <source>
        <dbReference type="SAM" id="SignalP"/>
    </source>
</evidence>
<keyword evidence="2" id="KW-1133">Transmembrane helix</keyword>
<feature type="region of interest" description="Disordered" evidence="1">
    <location>
        <begin position="546"/>
        <end position="591"/>
    </location>
</feature>
<keyword evidence="2" id="KW-0812">Transmembrane</keyword>
<feature type="region of interest" description="Disordered" evidence="1">
    <location>
        <begin position="428"/>
        <end position="512"/>
    </location>
</feature>
<organism evidence="4 5">
    <name type="scientific">Podospora australis</name>
    <dbReference type="NCBI Taxonomy" id="1536484"/>
    <lineage>
        <taxon>Eukaryota</taxon>
        <taxon>Fungi</taxon>
        <taxon>Dikarya</taxon>
        <taxon>Ascomycota</taxon>
        <taxon>Pezizomycotina</taxon>
        <taxon>Sordariomycetes</taxon>
        <taxon>Sordariomycetidae</taxon>
        <taxon>Sordariales</taxon>
        <taxon>Podosporaceae</taxon>
        <taxon>Podospora</taxon>
    </lineage>
</organism>
<feature type="compositionally biased region" description="Polar residues" evidence="1">
    <location>
        <begin position="578"/>
        <end position="591"/>
    </location>
</feature>
<feature type="chain" id="PRO_5042953560" evidence="3">
    <location>
        <begin position="23"/>
        <end position="591"/>
    </location>
</feature>
<dbReference type="EMBL" id="MU864432">
    <property type="protein sequence ID" value="KAK4186075.1"/>
    <property type="molecule type" value="Genomic_DNA"/>
</dbReference>
<reference evidence="4" key="2">
    <citation type="submission" date="2023-05" db="EMBL/GenBank/DDBJ databases">
        <authorList>
            <consortium name="Lawrence Berkeley National Laboratory"/>
            <person name="Steindorff A."/>
            <person name="Hensen N."/>
            <person name="Bonometti L."/>
            <person name="Westerberg I."/>
            <person name="Brannstrom I.O."/>
            <person name="Guillou S."/>
            <person name="Cros-Aarteil S."/>
            <person name="Calhoun S."/>
            <person name="Haridas S."/>
            <person name="Kuo A."/>
            <person name="Mondo S."/>
            <person name="Pangilinan J."/>
            <person name="Riley R."/>
            <person name="Labutti K."/>
            <person name="Andreopoulos B."/>
            <person name="Lipzen A."/>
            <person name="Chen C."/>
            <person name="Yanf M."/>
            <person name="Daum C."/>
            <person name="Ng V."/>
            <person name="Clum A."/>
            <person name="Ohm R."/>
            <person name="Martin F."/>
            <person name="Silar P."/>
            <person name="Natvig D."/>
            <person name="Lalanne C."/>
            <person name="Gautier V."/>
            <person name="Ament-Velasquez S.L."/>
            <person name="Kruys A."/>
            <person name="Hutchinson M.I."/>
            <person name="Powell A.J."/>
            <person name="Barry K."/>
            <person name="Miller A.N."/>
            <person name="Grigoriev I.V."/>
            <person name="Debuchy R."/>
            <person name="Gladieux P."/>
            <person name="Thoren M.H."/>
            <person name="Johannesson H."/>
        </authorList>
    </citation>
    <scope>NUCLEOTIDE SEQUENCE</scope>
    <source>
        <strain evidence="4">PSN309</strain>
    </source>
</reference>
<evidence type="ECO:0000256" key="2">
    <source>
        <dbReference type="SAM" id="Phobius"/>
    </source>
</evidence>
<proteinExistence type="predicted"/>
<feature type="compositionally biased region" description="Polar residues" evidence="1">
    <location>
        <begin position="454"/>
        <end position="475"/>
    </location>
</feature>